<keyword evidence="2" id="KW-0285">Flavoprotein</keyword>
<feature type="domain" description="FAD-binding PCMH-type" evidence="5">
    <location>
        <begin position="1"/>
        <end position="183"/>
    </location>
</feature>
<dbReference type="PANTHER" id="PTHR11748">
    <property type="entry name" value="D-LACTATE DEHYDROGENASE"/>
    <property type="match status" value="1"/>
</dbReference>
<dbReference type="Gene3D" id="1.10.45.10">
    <property type="entry name" value="Vanillyl-alcohol Oxidase, Chain A, domain 4"/>
    <property type="match status" value="1"/>
</dbReference>
<dbReference type="InterPro" id="IPR004113">
    <property type="entry name" value="FAD-bd_oxidored_4_C"/>
</dbReference>
<comment type="cofactor">
    <cofactor evidence="1">
        <name>FAD</name>
        <dbReference type="ChEBI" id="CHEBI:57692"/>
    </cofactor>
</comment>
<dbReference type="InterPro" id="IPR006094">
    <property type="entry name" value="Oxid_FAD_bind_N"/>
</dbReference>
<dbReference type="Proteomes" id="UP001242480">
    <property type="component" value="Unassembled WGS sequence"/>
</dbReference>
<dbReference type="Gene3D" id="3.30.465.10">
    <property type="match status" value="1"/>
</dbReference>
<proteinExistence type="predicted"/>
<evidence type="ECO:0000256" key="1">
    <source>
        <dbReference type="ARBA" id="ARBA00001974"/>
    </source>
</evidence>
<comment type="caution">
    <text evidence="6">The sequence shown here is derived from an EMBL/GenBank/DDBJ whole genome shotgun (WGS) entry which is preliminary data.</text>
</comment>
<dbReference type="SUPFAM" id="SSF55103">
    <property type="entry name" value="FAD-linked oxidases, C-terminal domain"/>
    <property type="match status" value="1"/>
</dbReference>
<accession>A0ABU0JED0</accession>
<reference evidence="6 7" key="1">
    <citation type="submission" date="2023-07" db="EMBL/GenBank/DDBJ databases">
        <title>Genomic Encyclopedia of Type Strains, Phase IV (KMG-IV): sequencing the most valuable type-strain genomes for metagenomic binning, comparative biology and taxonomic classification.</title>
        <authorList>
            <person name="Goeker M."/>
        </authorList>
    </citation>
    <scope>NUCLEOTIDE SEQUENCE [LARGE SCALE GENOMIC DNA]</scope>
    <source>
        <strain evidence="6 7">DSM 19619</strain>
    </source>
</reference>
<dbReference type="NCBIfam" id="NF008439">
    <property type="entry name" value="PRK11282.1"/>
    <property type="match status" value="1"/>
</dbReference>
<gene>
    <name evidence="6" type="ORF">QO011_005662</name>
</gene>
<keyword evidence="7" id="KW-1185">Reference proteome</keyword>
<dbReference type="InterPro" id="IPR016171">
    <property type="entry name" value="Vanillyl_alc_oxidase_C-sub2"/>
</dbReference>
<protein>
    <submittedName>
        <fullName evidence="6">Glycolate oxidase FAD binding subunit</fullName>
    </submittedName>
</protein>
<keyword evidence="3" id="KW-0274">FAD</keyword>
<dbReference type="InterPro" id="IPR016166">
    <property type="entry name" value="FAD-bd_PCMH"/>
</dbReference>
<dbReference type="PANTHER" id="PTHR11748:SF103">
    <property type="entry name" value="GLYCOLATE OXIDASE SUBUNIT GLCE"/>
    <property type="match status" value="1"/>
</dbReference>
<evidence type="ECO:0000256" key="4">
    <source>
        <dbReference type="ARBA" id="ARBA00023002"/>
    </source>
</evidence>
<sequence>MSGPIQAPADEAELAHVVAEAFAARTPLDIRGGGSKRDVGRPVHGAAVGTGGLSGITLYEPAELVIGARAGTPLAELTAALDANGQMLPFEPADWRGLLGSGEARPTVGGTVAANLSGPRRLMAGACRDALIGVRFVNGRGETIRNGGRVMKNVTGYDLVKLMAGSWGTLGIVTEAIFKLLPRPETSASLVWSGLTDEDAVALMSAAAGSPYEISAAAHWPAGDGMPARTVLRLENFAPSVAYRAERLARELKRHGAPDRLDEAASSALWRDIRDAAPLRDAAGAVWRVSVAPSRAPAVALALRQAGGAARLFDWGGGLVWAAAPETAEAAAAIRRAAAAQGGHATLVRGSEALRLAVPPFTPPAGPLAALTARIRAAFDPAGILNPGKMGE</sequence>
<organism evidence="6 7">
    <name type="scientific">Labrys wisconsinensis</name>
    <dbReference type="NCBI Taxonomy" id="425677"/>
    <lineage>
        <taxon>Bacteria</taxon>
        <taxon>Pseudomonadati</taxon>
        <taxon>Pseudomonadota</taxon>
        <taxon>Alphaproteobacteria</taxon>
        <taxon>Hyphomicrobiales</taxon>
        <taxon>Xanthobacteraceae</taxon>
        <taxon>Labrys</taxon>
    </lineage>
</organism>
<keyword evidence="4" id="KW-0560">Oxidoreductase</keyword>
<name>A0ABU0JED0_9HYPH</name>
<dbReference type="SUPFAM" id="SSF56176">
    <property type="entry name" value="FAD-binding/transporter-associated domain-like"/>
    <property type="match status" value="1"/>
</dbReference>
<dbReference type="Pfam" id="PF02913">
    <property type="entry name" value="FAD-oxidase_C"/>
    <property type="match status" value="1"/>
</dbReference>
<dbReference type="InterPro" id="IPR036318">
    <property type="entry name" value="FAD-bd_PCMH-like_sf"/>
</dbReference>
<evidence type="ECO:0000256" key="2">
    <source>
        <dbReference type="ARBA" id="ARBA00022630"/>
    </source>
</evidence>
<dbReference type="Pfam" id="PF01565">
    <property type="entry name" value="FAD_binding_4"/>
    <property type="match status" value="1"/>
</dbReference>
<dbReference type="InterPro" id="IPR016164">
    <property type="entry name" value="FAD-linked_Oxase-like_C"/>
</dbReference>
<dbReference type="PROSITE" id="PS51387">
    <property type="entry name" value="FAD_PCMH"/>
    <property type="match status" value="1"/>
</dbReference>
<evidence type="ECO:0000259" key="5">
    <source>
        <dbReference type="PROSITE" id="PS51387"/>
    </source>
</evidence>
<dbReference type="EMBL" id="JAUSVX010000013">
    <property type="protein sequence ID" value="MDQ0472632.1"/>
    <property type="molecule type" value="Genomic_DNA"/>
</dbReference>
<evidence type="ECO:0000256" key="3">
    <source>
        <dbReference type="ARBA" id="ARBA00022827"/>
    </source>
</evidence>
<dbReference type="InterPro" id="IPR016169">
    <property type="entry name" value="FAD-bd_PCMH_sub2"/>
</dbReference>
<evidence type="ECO:0000313" key="6">
    <source>
        <dbReference type="EMBL" id="MDQ0472632.1"/>
    </source>
</evidence>
<evidence type="ECO:0000313" key="7">
    <source>
        <dbReference type="Proteomes" id="UP001242480"/>
    </source>
</evidence>
<dbReference type="RefSeq" id="WP_307279730.1">
    <property type="nucleotide sequence ID" value="NZ_JAUSVX010000013.1"/>
</dbReference>